<sequence>MEIELLPIPKHVDYLEDTQSLVDSGTSSNSEFEDYINLSPTEINAICLQDKSKLDIFSKEKFWKVYFSKRKLPLLEVGDKPSSWSLIFRKSRDSSQVVNFLFAKLFPNSTILEYEMKGDENPEHFSKFSEISGNSTILIRSEVLKKVFLRLHMSQREKKPFSFTSLNMFNMCRDESKIIFSLSFTKKANYLVSFYEHVNQDAKNKIVEQELTPDQAKKLALNVFYFYICT</sequence>
<dbReference type="EMBL" id="LT907979">
    <property type="protein sequence ID" value="SOB74423.1"/>
    <property type="molecule type" value="Genomic_DNA"/>
</dbReference>
<accession>A0A285PXM5</accession>
<organism evidence="1">
    <name type="scientific">Cedratvirus lausannensis</name>
    <dbReference type="NCBI Taxonomy" id="2023205"/>
    <lineage>
        <taxon>Viruses</taxon>
        <taxon>Pithoviruses</taxon>
        <taxon>Orthocedratvirinae</taxon>
        <taxon>Alphacedratvirus</taxon>
        <taxon>Alphacedratvirus francolausannense</taxon>
    </lineage>
</organism>
<keyword evidence="2" id="KW-1185">Reference proteome</keyword>
<proteinExistence type="predicted"/>
<dbReference type="Proteomes" id="UP000274850">
    <property type="component" value="Segment"/>
</dbReference>
<protein>
    <submittedName>
        <fullName evidence="1">Uncharacterized protein</fullName>
    </submittedName>
</protein>
<gene>
    <name evidence="1" type="ORF">BQ9231_00540</name>
</gene>
<name>A0A285PXM5_9VIRU</name>
<reference evidence="1" key="1">
    <citation type="submission" date="2017-08" db="EMBL/GenBank/DDBJ databases">
        <authorList>
            <person name="de Groot N.N."/>
        </authorList>
    </citation>
    <scope>NUCLEOTIDE SEQUENCE</scope>
</reference>
<evidence type="ECO:0000313" key="2">
    <source>
        <dbReference type="Proteomes" id="UP000274850"/>
    </source>
</evidence>
<evidence type="ECO:0000313" key="1">
    <source>
        <dbReference type="EMBL" id="SOB74423.1"/>
    </source>
</evidence>